<organism evidence="1 2">
    <name type="scientific">Limosa lapponica baueri</name>
    <dbReference type="NCBI Taxonomy" id="1758121"/>
    <lineage>
        <taxon>Eukaryota</taxon>
        <taxon>Metazoa</taxon>
        <taxon>Chordata</taxon>
        <taxon>Craniata</taxon>
        <taxon>Vertebrata</taxon>
        <taxon>Euteleostomi</taxon>
        <taxon>Archelosauria</taxon>
        <taxon>Archosauria</taxon>
        <taxon>Dinosauria</taxon>
        <taxon>Saurischia</taxon>
        <taxon>Theropoda</taxon>
        <taxon>Coelurosauria</taxon>
        <taxon>Aves</taxon>
        <taxon>Neognathae</taxon>
        <taxon>Neoaves</taxon>
        <taxon>Charadriiformes</taxon>
        <taxon>Scolopacidae</taxon>
        <taxon>Limosa</taxon>
    </lineage>
</organism>
<dbReference type="AlphaFoldDB" id="A0A2I0TTL1"/>
<gene>
    <name evidence="1" type="ORF">llap_12564</name>
</gene>
<accession>A0A2I0TTL1</accession>
<name>A0A2I0TTL1_LIMLA</name>
<reference evidence="2" key="2">
    <citation type="submission" date="2017-12" db="EMBL/GenBank/DDBJ databases">
        <title>Genome sequence of the Bar-tailed Godwit (Limosa lapponica baueri).</title>
        <authorList>
            <person name="Lima N.C.B."/>
            <person name="Parody-Merino A.M."/>
            <person name="Battley P.F."/>
            <person name="Fidler A.E."/>
            <person name="Prosdocimi F."/>
        </authorList>
    </citation>
    <scope>NUCLEOTIDE SEQUENCE [LARGE SCALE GENOMIC DNA]</scope>
</reference>
<proteinExistence type="predicted"/>
<dbReference type="Proteomes" id="UP000233556">
    <property type="component" value="Unassembled WGS sequence"/>
</dbReference>
<evidence type="ECO:0000313" key="2">
    <source>
        <dbReference type="Proteomes" id="UP000233556"/>
    </source>
</evidence>
<dbReference type="EMBL" id="KZ507295">
    <property type="protein sequence ID" value="PKU37132.1"/>
    <property type="molecule type" value="Genomic_DNA"/>
</dbReference>
<reference evidence="2" key="1">
    <citation type="submission" date="2017-11" db="EMBL/GenBank/DDBJ databases">
        <authorList>
            <person name="Lima N.C."/>
            <person name="Parody-Merino A.M."/>
            <person name="Battley P.F."/>
            <person name="Fidler A.E."/>
            <person name="Prosdocimi F."/>
        </authorList>
    </citation>
    <scope>NUCLEOTIDE SEQUENCE [LARGE SCALE GENOMIC DNA]</scope>
</reference>
<keyword evidence="2" id="KW-1185">Reference proteome</keyword>
<protein>
    <submittedName>
        <fullName evidence="1">Uncharacterized protein</fullName>
    </submittedName>
</protein>
<sequence length="81" mass="9577">MNEIPQLFLLEERQILLTSLKLNDVLTSGSQYKFALIEPKKQVWLYQEDVKATDFISDFTMLFSSYDLFDIELQTINCKTY</sequence>
<evidence type="ECO:0000313" key="1">
    <source>
        <dbReference type="EMBL" id="PKU37132.1"/>
    </source>
</evidence>